<comment type="caution">
    <text evidence="1">The sequence shown here is derived from an EMBL/GenBank/DDBJ whole genome shotgun (WGS) entry which is preliminary data.</text>
</comment>
<proteinExistence type="predicted"/>
<reference evidence="1 2" key="1">
    <citation type="submission" date="2022-12" db="EMBL/GenBank/DDBJ databases">
        <title>Chromosome-level genome of Tegillarca granosa.</title>
        <authorList>
            <person name="Kim J."/>
        </authorList>
    </citation>
    <scope>NUCLEOTIDE SEQUENCE [LARGE SCALE GENOMIC DNA]</scope>
    <source>
        <strain evidence="1">Teg-2019</strain>
        <tissue evidence="1">Adductor muscle</tissue>
    </source>
</reference>
<organism evidence="1 2">
    <name type="scientific">Tegillarca granosa</name>
    <name type="common">Malaysian cockle</name>
    <name type="synonym">Anadara granosa</name>
    <dbReference type="NCBI Taxonomy" id="220873"/>
    <lineage>
        <taxon>Eukaryota</taxon>
        <taxon>Metazoa</taxon>
        <taxon>Spiralia</taxon>
        <taxon>Lophotrochozoa</taxon>
        <taxon>Mollusca</taxon>
        <taxon>Bivalvia</taxon>
        <taxon>Autobranchia</taxon>
        <taxon>Pteriomorphia</taxon>
        <taxon>Arcoida</taxon>
        <taxon>Arcoidea</taxon>
        <taxon>Arcidae</taxon>
        <taxon>Tegillarca</taxon>
    </lineage>
</organism>
<sequence length="188" mass="21626">MRMSEAENKPKIFSLKPSEVYFCQDTVTQYFNRKSANSFQPIGETLDALCNDTLDIKSIPIINVVARDGKWFTENNRRLWIYKKLELIGKVKTIDVFEVPAINEDKWTTINGGVSVQMIGIPGGIWWRKIARQFPDVIIESELLPPDFSVMPEDYDSIPESLKILQSLGTDISYVDKIIDENESRIEY</sequence>
<evidence type="ECO:0000313" key="1">
    <source>
        <dbReference type="EMBL" id="KAJ8318951.1"/>
    </source>
</evidence>
<dbReference type="PANTHER" id="PTHR35378:SF1">
    <property type="entry name" value="C2H2-TYPE DOMAIN-CONTAINING PROTEIN"/>
    <property type="match status" value="1"/>
</dbReference>
<protein>
    <submittedName>
        <fullName evidence="1">Uncharacterized protein</fullName>
    </submittedName>
</protein>
<dbReference type="EMBL" id="JARBDR010000214">
    <property type="protein sequence ID" value="KAJ8318951.1"/>
    <property type="molecule type" value="Genomic_DNA"/>
</dbReference>
<dbReference type="PANTHER" id="PTHR35378">
    <property type="entry name" value="UNNAMED PRODUCT"/>
    <property type="match status" value="1"/>
</dbReference>
<accession>A0ABQ9FNT8</accession>
<name>A0ABQ9FNT8_TEGGR</name>
<gene>
    <name evidence="1" type="ORF">KUTeg_004042</name>
</gene>
<dbReference type="Proteomes" id="UP001217089">
    <property type="component" value="Unassembled WGS sequence"/>
</dbReference>
<keyword evidence="2" id="KW-1185">Reference proteome</keyword>
<evidence type="ECO:0000313" key="2">
    <source>
        <dbReference type="Proteomes" id="UP001217089"/>
    </source>
</evidence>